<dbReference type="InterPro" id="IPR058061">
    <property type="entry name" value="SCO4848-like"/>
</dbReference>
<dbReference type="Pfam" id="PF26606">
    <property type="entry name" value="SCO4848"/>
    <property type="match status" value="1"/>
</dbReference>
<organism evidence="2 3">
    <name type="scientific">Microbacterium faecale</name>
    <dbReference type="NCBI Taxonomy" id="1804630"/>
    <lineage>
        <taxon>Bacteria</taxon>
        <taxon>Bacillati</taxon>
        <taxon>Actinomycetota</taxon>
        <taxon>Actinomycetes</taxon>
        <taxon>Micrococcales</taxon>
        <taxon>Microbacteriaceae</taxon>
        <taxon>Microbacterium</taxon>
    </lineage>
</organism>
<protein>
    <submittedName>
        <fullName evidence="2">Uncharacterized protein</fullName>
    </submittedName>
</protein>
<dbReference type="AlphaFoldDB" id="A0A917DGZ3"/>
<gene>
    <name evidence="2" type="ORF">GCM10010915_18000</name>
</gene>
<proteinExistence type="predicted"/>
<accession>A0A917DGZ3</accession>
<feature type="transmembrane region" description="Helical" evidence="1">
    <location>
        <begin position="52"/>
        <end position="78"/>
    </location>
</feature>
<name>A0A917DGZ3_9MICO</name>
<keyword evidence="1" id="KW-0812">Transmembrane</keyword>
<dbReference type="Proteomes" id="UP000633205">
    <property type="component" value="Unassembled WGS sequence"/>
</dbReference>
<comment type="caution">
    <text evidence="2">The sequence shown here is derived from an EMBL/GenBank/DDBJ whole genome shotgun (WGS) entry which is preliminary data.</text>
</comment>
<reference evidence="2" key="1">
    <citation type="journal article" date="2014" name="Int. J. Syst. Evol. Microbiol.">
        <title>Complete genome sequence of Corynebacterium casei LMG S-19264T (=DSM 44701T), isolated from a smear-ripened cheese.</title>
        <authorList>
            <consortium name="US DOE Joint Genome Institute (JGI-PGF)"/>
            <person name="Walter F."/>
            <person name="Albersmeier A."/>
            <person name="Kalinowski J."/>
            <person name="Ruckert C."/>
        </authorList>
    </citation>
    <scope>NUCLEOTIDE SEQUENCE</scope>
    <source>
        <strain evidence="2">CGMCC 1.15152</strain>
    </source>
</reference>
<dbReference type="NCBIfam" id="NF046117">
    <property type="entry name" value="SCO4848_fam"/>
    <property type="match status" value="1"/>
</dbReference>
<dbReference type="EMBL" id="BMHO01000001">
    <property type="protein sequence ID" value="GGD37575.1"/>
    <property type="molecule type" value="Genomic_DNA"/>
</dbReference>
<evidence type="ECO:0000256" key="1">
    <source>
        <dbReference type="SAM" id="Phobius"/>
    </source>
</evidence>
<keyword evidence="1" id="KW-1133">Transmembrane helix</keyword>
<reference evidence="2" key="2">
    <citation type="submission" date="2020-09" db="EMBL/GenBank/DDBJ databases">
        <authorList>
            <person name="Sun Q."/>
            <person name="Zhou Y."/>
        </authorList>
    </citation>
    <scope>NUCLEOTIDE SEQUENCE</scope>
    <source>
        <strain evidence="2">CGMCC 1.15152</strain>
    </source>
</reference>
<evidence type="ECO:0000313" key="3">
    <source>
        <dbReference type="Proteomes" id="UP000633205"/>
    </source>
</evidence>
<sequence length="81" mass="8842">MAPPHRLVLVIPLSVLLFVNAAFNLLTWPNFFRRVVNDPRARDENGKVTTFYTVHAVLFALAMVIALISILAGIAALVGAL</sequence>
<keyword evidence="3" id="KW-1185">Reference proteome</keyword>
<keyword evidence="1" id="KW-0472">Membrane</keyword>
<evidence type="ECO:0000313" key="2">
    <source>
        <dbReference type="EMBL" id="GGD37575.1"/>
    </source>
</evidence>